<feature type="region of interest" description="Disordered" evidence="1">
    <location>
        <begin position="25"/>
        <end position="100"/>
    </location>
</feature>
<feature type="compositionally biased region" description="Low complexity" evidence="1">
    <location>
        <begin position="50"/>
        <end position="64"/>
    </location>
</feature>
<dbReference type="EMBL" id="JARKIB010000220">
    <property type="protein sequence ID" value="KAJ7722384.1"/>
    <property type="molecule type" value="Genomic_DNA"/>
</dbReference>
<sequence>MHLFSLICLLSALILAVFGSPISITPPPPTASHPASNPAAPPVKPSAAESGSTKSGPPSTPVGSNSDVFQPLQLTNETLPHLGLEDEARPKAPHGLCTIA</sequence>
<reference evidence="3" key="1">
    <citation type="submission" date="2023-03" db="EMBL/GenBank/DDBJ databases">
        <title>Massive genome expansion in bonnet fungi (Mycena s.s.) driven by repeated elements and novel gene families across ecological guilds.</title>
        <authorList>
            <consortium name="Lawrence Berkeley National Laboratory"/>
            <person name="Harder C.B."/>
            <person name="Miyauchi S."/>
            <person name="Viragh M."/>
            <person name="Kuo A."/>
            <person name="Thoen E."/>
            <person name="Andreopoulos B."/>
            <person name="Lu D."/>
            <person name="Skrede I."/>
            <person name="Drula E."/>
            <person name="Henrissat B."/>
            <person name="Morin E."/>
            <person name="Kohler A."/>
            <person name="Barry K."/>
            <person name="LaButti K."/>
            <person name="Morin E."/>
            <person name="Salamov A."/>
            <person name="Lipzen A."/>
            <person name="Mereny Z."/>
            <person name="Hegedus B."/>
            <person name="Baldrian P."/>
            <person name="Stursova M."/>
            <person name="Weitz H."/>
            <person name="Taylor A."/>
            <person name="Grigoriev I.V."/>
            <person name="Nagy L.G."/>
            <person name="Martin F."/>
            <person name="Kauserud H."/>
        </authorList>
    </citation>
    <scope>NUCLEOTIDE SEQUENCE</scope>
    <source>
        <strain evidence="3">CBHHK182m</strain>
    </source>
</reference>
<protein>
    <submittedName>
        <fullName evidence="3">Uncharacterized protein</fullName>
    </submittedName>
</protein>
<evidence type="ECO:0000256" key="1">
    <source>
        <dbReference type="SAM" id="MobiDB-lite"/>
    </source>
</evidence>
<proteinExistence type="predicted"/>
<keyword evidence="2" id="KW-0732">Signal</keyword>
<feature type="signal peptide" evidence="2">
    <location>
        <begin position="1"/>
        <end position="19"/>
    </location>
</feature>
<evidence type="ECO:0000313" key="4">
    <source>
        <dbReference type="Proteomes" id="UP001215598"/>
    </source>
</evidence>
<comment type="caution">
    <text evidence="3">The sequence shown here is derived from an EMBL/GenBank/DDBJ whole genome shotgun (WGS) entry which is preliminary data.</text>
</comment>
<feature type="chain" id="PRO_5042283378" evidence="2">
    <location>
        <begin position="20"/>
        <end position="100"/>
    </location>
</feature>
<feature type="compositionally biased region" description="Polar residues" evidence="1">
    <location>
        <begin position="65"/>
        <end position="78"/>
    </location>
</feature>
<evidence type="ECO:0000313" key="3">
    <source>
        <dbReference type="EMBL" id="KAJ7722384.1"/>
    </source>
</evidence>
<accession>A0AAD7HL21</accession>
<dbReference type="AlphaFoldDB" id="A0AAD7HL21"/>
<keyword evidence="4" id="KW-1185">Reference proteome</keyword>
<dbReference type="Proteomes" id="UP001215598">
    <property type="component" value="Unassembled WGS sequence"/>
</dbReference>
<gene>
    <name evidence="3" type="ORF">B0H16DRAFT_357392</name>
</gene>
<evidence type="ECO:0000256" key="2">
    <source>
        <dbReference type="SAM" id="SignalP"/>
    </source>
</evidence>
<name>A0AAD7HL21_9AGAR</name>
<organism evidence="3 4">
    <name type="scientific">Mycena metata</name>
    <dbReference type="NCBI Taxonomy" id="1033252"/>
    <lineage>
        <taxon>Eukaryota</taxon>
        <taxon>Fungi</taxon>
        <taxon>Dikarya</taxon>
        <taxon>Basidiomycota</taxon>
        <taxon>Agaricomycotina</taxon>
        <taxon>Agaricomycetes</taxon>
        <taxon>Agaricomycetidae</taxon>
        <taxon>Agaricales</taxon>
        <taxon>Marasmiineae</taxon>
        <taxon>Mycenaceae</taxon>
        <taxon>Mycena</taxon>
    </lineage>
</organism>